<dbReference type="PANTHER" id="PTHR37487">
    <property type="entry name" value="CHROMOSOME 1, WHOLE GENOME SHOTGUN SEQUENCE"/>
    <property type="match status" value="1"/>
</dbReference>
<evidence type="ECO:0000256" key="1">
    <source>
        <dbReference type="SAM" id="MobiDB-lite"/>
    </source>
</evidence>
<dbReference type="PANTHER" id="PTHR37487:SF2">
    <property type="entry name" value="EXPRESSED PROTEIN"/>
    <property type="match status" value="1"/>
</dbReference>
<gene>
    <name evidence="3" type="ORF">FIBSPDRAFT_1042667</name>
</gene>
<protein>
    <submittedName>
        <fullName evidence="3">Uncharacterized protein</fullName>
    </submittedName>
</protein>
<feature type="region of interest" description="Disordered" evidence="1">
    <location>
        <begin position="132"/>
        <end position="157"/>
    </location>
</feature>
<dbReference type="EMBL" id="KV417530">
    <property type="protein sequence ID" value="KZP23822.1"/>
    <property type="molecule type" value="Genomic_DNA"/>
</dbReference>
<evidence type="ECO:0000313" key="3">
    <source>
        <dbReference type="EMBL" id="KZP23822.1"/>
    </source>
</evidence>
<feature type="non-terminal residue" evidence="3">
    <location>
        <position position="157"/>
    </location>
</feature>
<proteinExistence type="predicted"/>
<evidence type="ECO:0000256" key="2">
    <source>
        <dbReference type="SAM" id="SignalP"/>
    </source>
</evidence>
<name>A0A166MBC9_9AGAM</name>
<organism evidence="3 4">
    <name type="scientific">Athelia psychrophila</name>
    <dbReference type="NCBI Taxonomy" id="1759441"/>
    <lineage>
        <taxon>Eukaryota</taxon>
        <taxon>Fungi</taxon>
        <taxon>Dikarya</taxon>
        <taxon>Basidiomycota</taxon>
        <taxon>Agaricomycotina</taxon>
        <taxon>Agaricomycetes</taxon>
        <taxon>Agaricomycetidae</taxon>
        <taxon>Atheliales</taxon>
        <taxon>Atheliaceae</taxon>
        <taxon>Athelia</taxon>
    </lineage>
</organism>
<dbReference type="OrthoDB" id="3362246at2759"/>
<feature type="chain" id="PRO_5007877328" evidence="2">
    <location>
        <begin position="19"/>
        <end position="157"/>
    </location>
</feature>
<dbReference type="Proteomes" id="UP000076532">
    <property type="component" value="Unassembled WGS sequence"/>
</dbReference>
<keyword evidence="2" id="KW-0732">Signal</keyword>
<keyword evidence="4" id="KW-1185">Reference proteome</keyword>
<accession>A0A166MBC9</accession>
<evidence type="ECO:0000313" key="4">
    <source>
        <dbReference type="Proteomes" id="UP000076532"/>
    </source>
</evidence>
<sequence length="157" mass="15271">MQSFAVLALFVASALGQALTINTPSNVVECEPTLLNWTGGVPPYFLSIQPGNQPSAAALESLGTQTGNSYTWSTDIAAGTSIGLSIRDSTGATAQSAAFTINAGCKCPLAPASPNSYLLSHVASACLSSSAAGSATGSASASSSASGSASSSAASSS</sequence>
<reference evidence="3 4" key="1">
    <citation type="journal article" date="2016" name="Mol. Biol. Evol.">
        <title>Comparative Genomics of Early-Diverging Mushroom-Forming Fungi Provides Insights into the Origins of Lignocellulose Decay Capabilities.</title>
        <authorList>
            <person name="Nagy L.G."/>
            <person name="Riley R."/>
            <person name="Tritt A."/>
            <person name="Adam C."/>
            <person name="Daum C."/>
            <person name="Floudas D."/>
            <person name="Sun H."/>
            <person name="Yadav J.S."/>
            <person name="Pangilinan J."/>
            <person name="Larsson K.H."/>
            <person name="Matsuura K."/>
            <person name="Barry K."/>
            <person name="Labutti K."/>
            <person name="Kuo R."/>
            <person name="Ohm R.A."/>
            <person name="Bhattacharya S.S."/>
            <person name="Shirouzu T."/>
            <person name="Yoshinaga Y."/>
            <person name="Martin F.M."/>
            <person name="Grigoriev I.V."/>
            <person name="Hibbett D.S."/>
        </authorList>
    </citation>
    <scope>NUCLEOTIDE SEQUENCE [LARGE SCALE GENOMIC DNA]</scope>
    <source>
        <strain evidence="3 4">CBS 109695</strain>
    </source>
</reference>
<feature type="signal peptide" evidence="2">
    <location>
        <begin position="1"/>
        <end position="18"/>
    </location>
</feature>
<dbReference type="AlphaFoldDB" id="A0A166MBC9"/>